<dbReference type="InterPro" id="IPR009327">
    <property type="entry name" value="Cupin_DUF985"/>
</dbReference>
<dbReference type="PANTHER" id="PTHR33387">
    <property type="entry name" value="RMLC-LIKE JELLY ROLL FOLD PROTEIN"/>
    <property type="match status" value="1"/>
</dbReference>
<accession>A0A430A169</accession>
<name>A0A430A169_9ENTE</name>
<dbReference type="InterPro" id="IPR014710">
    <property type="entry name" value="RmlC-like_jellyroll"/>
</dbReference>
<protein>
    <submittedName>
        <fullName evidence="2">Cupin</fullName>
    </submittedName>
</protein>
<dbReference type="Pfam" id="PF06172">
    <property type="entry name" value="Cupin_5"/>
    <property type="match status" value="1"/>
</dbReference>
<dbReference type="OrthoDB" id="9798288at2"/>
<dbReference type="RefSeq" id="WP_125983107.1">
    <property type="nucleotide sequence ID" value="NZ_NGJS01000002.1"/>
</dbReference>
<evidence type="ECO:0000313" key="3">
    <source>
        <dbReference type="Proteomes" id="UP000287857"/>
    </source>
</evidence>
<feature type="domain" description="DUF985" evidence="1">
    <location>
        <begin position="5"/>
        <end position="136"/>
    </location>
</feature>
<dbReference type="Gene3D" id="2.60.120.10">
    <property type="entry name" value="Jelly Rolls"/>
    <property type="match status" value="1"/>
</dbReference>
<dbReference type="InterPro" id="IPR011051">
    <property type="entry name" value="RmlC_Cupin_sf"/>
</dbReference>
<sequence>MKTKEDWINELGLIAHPEGGFYQRTEESKKMYAVESDKNRHLYTSIYFLLTPDSPSHFHRLIADEIWYFHEGQTLTVHCIYPDGQYAEVDLGKEQGNRLHFVVPAGTIFGSTVKRGYALVSCAVIPGFDFQDFELFTQSQLLEKYPQHQQIIEKLAYKELPNEN</sequence>
<gene>
    <name evidence="2" type="ORF">CBF37_02330</name>
</gene>
<organism evidence="2 3">
    <name type="scientific">Vagococcus vulneris</name>
    <dbReference type="NCBI Taxonomy" id="1977869"/>
    <lineage>
        <taxon>Bacteria</taxon>
        <taxon>Bacillati</taxon>
        <taxon>Bacillota</taxon>
        <taxon>Bacilli</taxon>
        <taxon>Lactobacillales</taxon>
        <taxon>Enterococcaceae</taxon>
        <taxon>Vagococcus</taxon>
    </lineage>
</organism>
<dbReference type="Proteomes" id="UP000287857">
    <property type="component" value="Unassembled WGS sequence"/>
</dbReference>
<dbReference type="PANTHER" id="PTHR33387:SF3">
    <property type="entry name" value="DUF985 DOMAIN-CONTAINING PROTEIN"/>
    <property type="match status" value="1"/>
</dbReference>
<dbReference type="InterPro" id="IPR039935">
    <property type="entry name" value="YML079W-like"/>
</dbReference>
<comment type="caution">
    <text evidence="2">The sequence shown here is derived from an EMBL/GenBank/DDBJ whole genome shotgun (WGS) entry which is preliminary data.</text>
</comment>
<dbReference type="EMBL" id="NGJS01000002">
    <property type="protein sequence ID" value="RSU00155.1"/>
    <property type="molecule type" value="Genomic_DNA"/>
</dbReference>
<reference evidence="2 3" key="1">
    <citation type="submission" date="2017-05" db="EMBL/GenBank/DDBJ databases">
        <title>Vagococcus spp. assemblies.</title>
        <authorList>
            <person name="Gulvik C.A."/>
        </authorList>
    </citation>
    <scope>NUCLEOTIDE SEQUENCE [LARGE SCALE GENOMIC DNA]</scope>
    <source>
        <strain evidence="2 3">SS1995</strain>
    </source>
</reference>
<dbReference type="SUPFAM" id="SSF51182">
    <property type="entry name" value="RmlC-like cupins"/>
    <property type="match status" value="1"/>
</dbReference>
<dbReference type="AlphaFoldDB" id="A0A430A169"/>
<evidence type="ECO:0000259" key="1">
    <source>
        <dbReference type="Pfam" id="PF06172"/>
    </source>
</evidence>
<keyword evidence="3" id="KW-1185">Reference proteome</keyword>
<proteinExistence type="predicted"/>
<evidence type="ECO:0000313" key="2">
    <source>
        <dbReference type="EMBL" id="RSU00155.1"/>
    </source>
</evidence>
<dbReference type="CDD" id="cd06121">
    <property type="entry name" value="cupin_YML079wp"/>
    <property type="match status" value="1"/>
</dbReference>